<evidence type="ECO:0000313" key="5">
    <source>
        <dbReference type="Proteomes" id="UP000078228"/>
    </source>
</evidence>
<comment type="similarity">
    <text evidence="2 3">Belongs to the LOG family.</text>
</comment>
<evidence type="ECO:0000256" key="3">
    <source>
        <dbReference type="RuleBase" id="RU363015"/>
    </source>
</evidence>
<dbReference type="InterPro" id="IPR031100">
    <property type="entry name" value="LOG_fam"/>
</dbReference>
<dbReference type="Gene3D" id="3.40.50.450">
    <property type="match status" value="1"/>
</dbReference>
<evidence type="ECO:0000256" key="2">
    <source>
        <dbReference type="ARBA" id="ARBA00006763"/>
    </source>
</evidence>
<dbReference type="InterPro" id="IPR005269">
    <property type="entry name" value="LOG"/>
</dbReference>
<evidence type="ECO:0000313" key="4">
    <source>
        <dbReference type="EMBL" id="OAU94758.1"/>
    </source>
</evidence>
<organism evidence="4 5">
    <name type="scientific">Moraxella catarrhalis</name>
    <name type="common">Branhamella catarrhalis</name>
    <dbReference type="NCBI Taxonomy" id="480"/>
    <lineage>
        <taxon>Bacteria</taxon>
        <taxon>Pseudomonadati</taxon>
        <taxon>Pseudomonadota</taxon>
        <taxon>Gammaproteobacteria</taxon>
        <taxon>Moraxellales</taxon>
        <taxon>Moraxellaceae</taxon>
        <taxon>Moraxella</taxon>
    </lineage>
</organism>
<dbReference type="EC" id="3.2.2.n1" evidence="3"/>
<gene>
    <name evidence="4" type="ORF">AO384_2115</name>
</gene>
<dbReference type="SUPFAM" id="SSF102405">
    <property type="entry name" value="MCP/YpsA-like"/>
    <property type="match status" value="1"/>
</dbReference>
<keyword evidence="5" id="KW-1185">Reference proteome</keyword>
<dbReference type="PANTHER" id="PTHR31223:SF70">
    <property type="entry name" value="LOG FAMILY PROTEIN YJL055W"/>
    <property type="match status" value="1"/>
</dbReference>
<dbReference type="PATRIC" id="fig|480.237.peg.172"/>
<dbReference type="AlphaFoldDB" id="A0A198UE98"/>
<dbReference type="RefSeq" id="WP_064609890.1">
    <property type="nucleotide sequence ID" value="NZ_LXHB01000019.1"/>
</dbReference>
<evidence type="ECO:0000256" key="1">
    <source>
        <dbReference type="ARBA" id="ARBA00000274"/>
    </source>
</evidence>
<proteinExistence type="inferred from homology"/>
<dbReference type="PANTHER" id="PTHR31223">
    <property type="entry name" value="LOG FAMILY PROTEIN YJL055W"/>
    <property type="match status" value="1"/>
</dbReference>
<dbReference type="OrthoDB" id="9801098at2"/>
<keyword evidence="3" id="KW-0203">Cytokinin biosynthesis</keyword>
<comment type="caution">
    <text evidence="4">The sequence shown here is derived from an EMBL/GenBank/DDBJ whole genome shotgun (WGS) entry which is preliminary data.</text>
</comment>
<reference evidence="4 5" key="1">
    <citation type="journal article" date="2016" name="Genome Biol. Evol.">
        <title>Comparative Genomic Analyses of the Moraxella catarrhalis Serosensitive and Seroresistant Lineages Demonstrate Their Independent Evolution.</title>
        <authorList>
            <person name="Earl J.P."/>
            <person name="de Vries S.P."/>
            <person name="Ahmed A."/>
            <person name="Powell E."/>
            <person name="Schultz M.P."/>
            <person name="Hermans P.W."/>
            <person name="Hill D.J."/>
            <person name="Zhou Z."/>
            <person name="Constantinidou C.I."/>
            <person name="Hu F.Z."/>
            <person name="Bootsma H.J."/>
            <person name="Ehrlich G.D."/>
        </authorList>
    </citation>
    <scope>NUCLEOTIDE SEQUENCE [LARGE SCALE GENOMIC DNA]</scope>
    <source>
        <strain evidence="4 5">Z7542</strain>
    </source>
</reference>
<keyword evidence="3" id="KW-0378">Hydrolase</keyword>
<dbReference type="Proteomes" id="UP000078228">
    <property type="component" value="Unassembled WGS sequence"/>
</dbReference>
<name>A0A198UE98_MORCA</name>
<comment type="catalytic activity">
    <reaction evidence="1">
        <text>AMP + H2O = D-ribose 5-phosphate + adenine</text>
        <dbReference type="Rhea" id="RHEA:20129"/>
        <dbReference type="ChEBI" id="CHEBI:15377"/>
        <dbReference type="ChEBI" id="CHEBI:16708"/>
        <dbReference type="ChEBI" id="CHEBI:78346"/>
        <dbReference type="ChEBI" id="CHEBI:456215"/>
        <dbReference type="EC" id="3.2.2.4"/>
    </reaction>
</comment>
<accession>A0A198UE98</accession>
<dbReference type="EMBL" id="LXHC01000028">
    <property type="protein sequence ID" value="OAU94758.1"/>
    <property type="molecule type" value="Genomic_DNA"/>
</dbReference>
<dbReference type="Pfam" id="PF03641">
    <property type="entry name" value="Lysine_decarbox"/>
    <property type="match status" value="1"/>
</dbReference>
<dbReference type="GO" id="GO:0008714">
    <property type="term" value="F:AMP nucleosidase activity"/>
    <property type="evidence" value="ECO:0007669"/>
    <property type="project" value="UniProtKB-EC"/>
</dbReference>
<protein>
    <recommendedName>
        <fullName evidence="3">Cytokinin riboside 5'-monophosphate phosphoribohydrolase</fullName>
        <ecNumber evidence="3">3.2.2.n1</ecNumber>
    </recommendedName>
</protein>
<dbReference type="GO" id="GO:0009691">
    <property type="term" value="P:cytokinin biosynthetic process"/>
    <property type="evidence" value="ECO:0007669"/>
    <property type="project" value="UniProtKB-UniRule"/>
</dbReference>
<sequence>MTYQDKFSHIVVYCGSNFGDTPAYYHAAQSLGKTLAGHGITLVYGGGNVGLMGTIADSIIAHGGKSIGVIPRFLKDKEVAHHGLSELIITEDMASRKLKMIALGDAFIALPGGIGTYEELFEVISLAQLRQHAKPIGVLNIDGFFNPFLKLLEQTAEAGFMPISNIDLICVADNIPALLTKMANYQFSESQKWVKPSWMDDTSAYTAYTAPKFT</sequence>
<dbReference type="NCBIfam" id="TIGR00730">
    <property type="entry name" value="Rossman fold protein, TIGR00730 family"/>
    <property type="match status" value="1"/>
</dbReference>
<dbReference type="GO" id="GO:0005829">
    <property type="term" value="C:cytosol"/>
    <property type="evidence" value="ECO:0007669"/>
    <property type="project" value="TreeGrafter"/>
</dbReference>